<gene>
    <name evidence="1" type="ORF">UT08_C0005G0029</name>
</gene>
<dbReference type="AlphaFoldDB" id="A0A0G0L0V2"/>
<evidence type="ECO:0000313" key="2">
    <source>
        <dbReference type="Proteomes" id="UP000034081"/>
    </source>
</evidence>
<dbReference type="EMBL" id="LBVL01000005">
    <property type="protein sequence ID" value="KKQ85578.1"/>
    <property type="molecule type" value="Genomic_DNA"/>
</dbReference>
<protein>
    <submittedName>
        <fullName evidence="1">Uncharacterized protein</fullName>
    </submittedName>
</protein>
<evidence type="ECO:0000313" key="1">
    <source>
        <dbReference type="EMBL" id="KKQ85578.1"/>
    </source>
</evidence>
<name>A0A0G0L0V2_9BACT</name>
<dbReference type="STRING" id="1618570.UT08_C0005G0029"/>
<comment type="caution">
    <text evidence="1">The sequence shown here is derived from an EMBL/GenBank/DDBJ whole genome shotgun (WGS) entry which is preliminary data.</text>
</comment>
<sequence>MMAIETDNNWLERLKEALRPAGATTVIDVGDDGKIQHTEADIMLQKVMLTLDLVKLGNLDNCRGETDLEVISIPITGEQLGDLSDLMKSVLMVNQSEILNPTLIYTYEGGNNRRVSIENGGSCVEFNIAPEDSGYITSCTWNDGTQQMTFMTPEGFYADFLYLSQLGLNPV</sequence>
<reference evidence="1 2" key="1">
    <citation type="journal article" date="2015" name="Nature">
        <title>rRNA introns, odd ribosomes, and small enigmatic genomes across a large radiation of phyla.</title>
        <authorList>
            <person name="Brown C.T."/>
            <person name="Hug L.A."/>
            <person name="Thomas B.C."/>
            <person name="Sharon I."/>
            <person name="Castelle C.J."/>
            <person name="Singh A."/>
            <person name="Wilkins M.J."/>
            <person name="Williams K.H."/>
            <person name="Banfield J.F."/>
        </authorList>
    </citation>
    <scope>NUCLEOTIDE SEQUENCE [LARGE SCALE GENOMIC DNA]</scope>
</reference>
<organism evidence="1 2">
    <name type="scientific">Candidatus Woesebacteria bacterium GW2011_GWB1_38_8</name>
    <dbReference type="NCBI Taxonomy" id="1618570"/>
    <lineage>
        <taxon>Bacteria</taxon>
        <taxon>Candidatus Woeseibacteriota</taxon>
    </lineage>
</organism>
<proteinExistence type="predicted"/>
<accession>A0A0G0L0V2</accession>
<dbReference type="Proteomes" id="UP000034081">
    <property type="component" value="Unassembled WGS sequence"/>
</dbReference>